<gene>
    <name evidence="1" type="ordered locus">TDE_2260</name>
</gene>
<dbReference type="HOGENOM" id="CLU_3105030_0_0_12"/>
<protein>
    <submittedName>
        <fullName evidence="1">Uncharacterized protein</fullName>
    </submittedName>
</protein>
<dbReference type="PaxDb" id="243275-TDE_2260"/>
<dbReference type="EMBL" id="AE017226">
    <property type="protein sequence ID" value="AAS12779.1"/>
    <property type="molecule type" value="Genomic_DNA"/>
</dbReference>
<keyword evidence="2" id="KW-1185">Reference proteome</keyword>
<accession>Q73KF8</accession>
<dbReference type="PATRIC" id="fig|243275.7.peg.2133"/>
<evidence type="ECO:0000313" key="1">
    <source>
        <dbReference type="EMBL" id="AAS12779.1"/>
    </source>
</evidence>
<dbReference type="KEGG" id="tde:TDE_2260"/>
<organism evidence="1 2">
    <name type="scientific">Treponema denticola (strain ATCC 35405 / DSM 14222 / CIP 103919 / JCM 8153 / KCTC 15104)</name>
    <dbReference type="NCBI Taxonomy" id="243275"/>
    <lineage>
        <taxon>Bacteria</taxon>
        <taxon>Pseudomonadati</taxon>
        <taxon>Spirochaetota</taxon>
        <taxon>Spirochaetia</taxon>
        <taxon>Spirochaetales</taxon>
        <taxon>Treponemataceae</taxon>
        <taxon>Treponema</taxon>
    </lineage>
</organism>
<dbReference type="Proteomes" id="UP000008212">
    <property type="component" value="Chromosome"/>
</dbReference>
<proteinExistence type="predicted"/>
<sequence length="51" mass="5560">METPFLKAKGLVFLIELSQSVGHADYCFAKLSEAQCLAGVAVFYVSKFVCV</sequence>
<name>Q73KF8_TREDE</name>
<reference evidence="1 2" key="1">
    <citation type="journal article" date="2004" name="Proc. Natl. Acad. Sci. U.S.A.">
        <title>Comparison of the genome of the oral pathogen Treponema denticola with other spirochete genomes.</title>
        <authorList>
            <person name="Seshadri R."/>
            <person name="Myers G.S."/>
            <person name="Tettelin H."/>
            <person name="Eisen J.A."/>
            <person name="Heidelberg J.F."/>
            <person name="Dodson R.J."/>
            <person name="Davidsen T.M."/>
            <person name="DeBoy R.T."/>
            <person name="Fouts D.E."/>
            <person name="Haft D.H."/>
            <person name="Selengut J."/>
            <person name="Ren Q."/>
            <person name="Brinkac L.M."/>
            <person name="Madupu R."/>
            <person name="Kolonay J."/>
            <person name="Durkin S.A."/>
            <person name="Daugherty S.C."/>
            <person name="Shetty J."/>
            <person name="Shvartsbeyn A."/>
            <person name="Gebregeorgis E."/>
            <person name="Geer K."/>
            <person name="Tsegaye G."/>
            <person name="Malek J."/>
            <person name="Ayodeji B."/>
            <person name="Shatsman S."/>
            <person name="McLeod M.P."/>
            <person name="Smajs D."/>
            <person name="Howell J.K."/>
            <person name="Pal S."/>
            <person name="Amin A."/>
            <person name="Vashisth P."/>
            <person name="McNeill T.Z."/>
            <person name="Xiang Q."/>
            <person name="Sodergren E."/>
            <person name="Baca E."/>
            <person name="Weinstock G.M."/>
            <person name="Norris S.J."/>
            <person name="Fraser C.M."/>
            <person name="Paulsen I.T."/>
        </authorList>
    </citation>
    <scope>NUCLEOTIDE SEQUENCE [LARGE SCALE GENOMIC DNA]</scope>
    <source>
        <strain evidence="2">ATCC 35405 / DSM 14222 / CIP 103919 / JCM 8153 / KCTC 15104</strain>
    </source>
</reference>
<dbReference type="AlphaFoldDB" id="Q73KF8"/>
<evidence type="ECO:0000313" key="2">
    <source>
        <dbReference type="Proteomes" id="UP000008212"/>
    </source>
</evidence>